<accession>A0A0P1ALA9</accession>
<organism evidence="1 2">
    <name type="scientific">Plasmopara halstedii</name>
    <name type="common">Downy mildew of sunflower</name>
    <dbReference type="NCBI Taxonomy" id="4781"/>
    <lineage>
        <taxon>Eukaryota</taxon>
        <taxon>Sar</taxon>
        <taxon>Stramenopiles</taxon>
        <taxon>Oomycota</taxon>
        <taxon>Peronosporomycetes</taxon>
        <taxon>Peronosporales</taxon>
        <taxon>Peronosporaceae</taxon>
        <taxon>Plasmopara</taxon>
    </lineage>
</organism>
<proteinExistence type="predicted"/>
<evidence type="ECO:0008006" key="3">
    <source>
        <dbReference type="Google" id="ProtNLM"/>
    </source>
</evidence>
<dbReference type="PANTHER" id="PTHR37066">
    <property type="entry name" value="HELICASE-ASSOCIATED"/>
    <property type="match status" value="1"/>
</dbReference>
<dbReference type="GeneID" id="36407117"/>
<dbReference type="AlphaFoldDB" id="A0A0P1ALA9"/>
<reference evidence="2" key="1">
    <citation type="submission" date="2014-09" db="EMBL/GenBank/DDBJ databases">
        <authorList>
            <person name="Sharma Rahul"/>
            <person name="Thines Marco"/>
        </authorList>
    </citation>
    <scope>NUCLEOTIDE SEQUENCE [LARGE SCALE GENOMIC DNA]</scope>
</reference>
<dbReference type="Proteomes" id="UP000054928">
    <property type="component" value="Unassembled WGS sequence"/>
</dbReference>
<dbReference type="OrthoDB" id="58859at2759"/>
<evidence type="ECO:0000313" key="1">
    <source>
        <dbReference type="EMBL" id="CEG41733.1"/>
    </source>
</evidence>
<dbReference type="EMBL" id="CCYD01000610">
    <property type="protein sequence ID" value="CEG41733.1"/>
    <property type="molecule type" value="Genomic_DNA"/>
</dbReference>
<evidence type="ECO:0000313" key="2">
    <source>
        <dbReference type="Proteomes" id="UP000054928"/>
    </source>
</evidence>
<sequence>MNKRVVSDEKLPKKWIDEIQEFTKIGFPIKSWQEHQFQHVHLPAIKTYREHYGHLIVPQKFQVPFDGKEAERWPRATRGLKLGNAVSKLRIQGVKTIQLENDPTKPRRNISKTLPPIPKHWVEELEALGFVWRILDTKWYDMFLPGLRKYKELNGNLHVPQLFIIPKHKDDPRWSKELEGYRLGRHVQMIREGKYALQVQECQEELQALGFSYRVQEKVWWGWILPSLHVFKAEYRHCDVGQKFIIPSRDPWPREAWGFKLGQTIRNIRQGAYEVEVQSSLKELEELEFVWNARDRVEKMVRRIVVPALSTFRQLYGNHAVVGTDFIVPEGDLNWPEQTRGFRLGLWITRVRSQKIKLTPTLRKELDKVGFVWRSNDQRWNDILLPSFQAYAALHDGTCASMNTRFIVPPEPPYPQAAWGVNLGGALWHIRNGDSYVNCQEKAQILRQLGVLSNSTERSE</sequence>
<dbReference type="PANTHER" id="PTHR37066:SF1">
    <property type="entry name" value="LNS2_PITP DOMAIN-CONTAINING PROTEIN"/>
    <property type="match status" value="1"/>
</dbReference>
<name>A0A0P1ALA9_PLAHL</name>
<keyword evidence="2" id="KW-1185">Reference proteome</keyword>
<protein>
    <recommendedName>
        <fullName evidence="3">Helicase-associated domain-containing protein</fullName>
    </recommendedName>
</protein>
<dbReference type="RefSeq" id="XP_024578102.1">
    <property type="nucleotide sequence ID" value="XM_024727534.1"/>
</dbReference>
<dbReference type="STRING" id="4781.A0A0P1ALA9"/>
<dbReference type="OMA" id="WHIRNGD"/>